<evidence type="ECO:0000259" key="2">
    <source>
        <dbReference type="Pfam" id="PF12697"/>
    </source>
</evidence>
<feature type="domain" description="AB hydrolase-1" evidence="2">
    <location>
        <begin position="44"/>
        <end position="297"/>
    </location>
</feature>
<keyword evidence="3" id="KW-0378">Hydrolase</keyword>
<dbReference type="GO" id="GO:0016787">
    <property type="term" value="F:hydrolase activity"/>
    <property type="evidence" value="ECO:0007669"/>
    <property type="project" value="UniProtKB-KW"/>
</dbReference>
<feature type="compositionally biased region" description="Low complexity" evidence="1">
    <location>
        <begin position="317"/>
        <end position="338"/>
    </location>
</feature>
<name>A0A7H8NC54_9ACTN</name>
<dbReference type="Pfam" id="PF12697">
    <property type="entry name" value="Abhydrolase_6"/>
    <property type="match status" value="1"/>
</dbReference>
<keyword evidence="4" id="KW-1185">Reference proteome</keyword>
<dbReference type="Proteomes" id="UP000509303">
    <property type="component" value="Chromosome"/>
</dbReference>
<organism evidence="3 4">
    <name type="scientific">Streptomyces buecherae</name>
    <dbReference type="NCBI Taxonomy" id="2763006"/>
    <lineage>
        <taxon>Bacteria</taxon>
        <taxon>Bacillati</taxon>
        <taxon>Actinomycetota</taxon>
        <taxon>Actinomycetes</taxon>
        <taxon>Kitasatosporales</taxon>
        <taxon>Streptomycetaceae</taxon>
        <taxon>Streptomyces</taxon>
    </lineage>
</organism>
<dbReference type="EMBL" id="CP054929">
    <property type="protein sequence ID" value="QKW51956.1"/>
    <property type="molecule type" value="Genomic_DNA"/>
</dbReference>
<accession>A0A7H8NC54</accession>
<protein>
    <submittedName>
        <fullName evidence="3">Alpha/beta hydrolase</fullName>
    </submittedName>
</protein>
<evidence type="ECO:0000313" key="3">
    <source>
        <dbReference type="EMBL" id="QKW51956.1"/>
    </source>
</evidence>
<sequence length="338" mass="35643">MNRLSHATQGRYAPPAPVRELTVTSADGAPLHVEEYGPGGAPTVVLAHGWTCSIAFWAPVIRELSRDHRVIAYDQRGHGRSAPPPYGCYTTETLADDLAAVLDQTLATGPDGRREQAVVVGHSMGGMTIMAAARRPELRERAAAVLMCSTGAGALLAETLVVPTPRGRVRERVHTLVLGSAAPLGRVTPVARRVLRYVTMGRAATREMTDACARIVHACPRRVRAQWGHMMGEMDLAADIAELTPPTAVIVGTADRLTPPVHAHRIVAALPNSLGLTVLPDIGHMTPVEVPDTVADAIRGLVTDHLTDDHTNPAPAPAEASPKASAVADAATAKEPSA</sequence>
<dbReference type="AlphaFoldDB" id="A0A7H8NC54"/>
<proteinExistence type="predicted"/>
<feature type="region of interest" description="Disordered" evidence="1">
    <location>
        <begin position="305"/>
        <end position="338"/>
    </location>
</feature>
<dbReference type="InterPro" id="IPR029058">
    <property type="entry name" value="AB_hydrolase_fold"/>
</dbReference>
<reference evidence="3 4" key="1">
    <citation type="submission" date="2020-06" db="EMBL/GenBank/DDBJ databases">
        <title>Genome mining for natural products.</title>
        <authorList>
            <person name="Zhang B."/>
            <person name="Shi J."/>
            <person name="Ge H."/>
        </authorList>
    </citation>
    <scope>NUCLEOTIDE SEQUENCE [LARGE SCALE GENOMIC DNA]</scope>
    <source>
        <strain evidence="3 4">NA00687</strain>
    </source>
</reference>
<evidence type="ECO:0000313" key="4">
    <source>
        <dbReference type="Proteomes" id="UP000509303"/>
    </source>
</evidence>
<evidence type="ECO:0000256" key="1">
    <source>
        <dbReference type="SAM" id="MobiDB-lite"/>
    </source>
</evidence>
<dbReference type="RefSeq" id="WP_176163663.1">
    <property type="nucleotide sequence ID" value="NZ_CP054929.1"/>
</dbReference>
<dbReference type="Gene3D" id="3.40.50.1820">
    <property type="entry name" value="alpha/beta hydrolase"/>
    <property type="match status" value="1"/>
</dbReference>
<dbReference type="PRINTS" id="PR00111">
    <property type="entry name" value="ABHYDROLASE"/>
</dbReference>
<dbReference type="InterPro" id="IPR050471">
    <property type="entry name" value="AB_hydrolase"/>
</dbReference>
<dbReference type="PANTHER" id="PTHR43433:SF5">
    <property type="entry name" value="AB HYDROLASE-1 DOMAIN-CONTAINING PROTEIN"/>
    <property type="match status" value="1"/>
</dbReference>
<dbReference type="SUPFAM" id="SSF53474">
    <property type="entry name" value="alpha/beta-Hydrolases"/>
    <property type="match status" value="1"/>
</dbReference>
<dbReference type="InterPro" id="IPR000073">
    <property type="entry name" value="AB_hydrolase_1"/>
</dbReference>
<dbReference type="PANTHER" id="PTHR43433">
    <property type="entry name" value="HYDROLASE, ALPHA/BETA FOLD FAMILY PROTEIN"/>
    <property type="match status" value="1"/>
</dbReference>
<gene>
    <name evidence="3" type="ORF">HUT08_23215</name>
</gene>